<dbReference type="EMBL" id="SWBQ01000004">
    <property type="protein sequence ID" value="TKC05250.1"/>
    <property type="molecule type" value="Genomic_DNA"/>
</dbReference>
<gene>
    <name evidence="1" type="ORF">FA047_15960</name>
</gene>
<evidence type="ECO:0000313" key="1">
    <source>
        <dbReference type="EMBL" id="TKC05250.1"/>
    </source>
</evidence>
<comment type="caution">
    <text evidence="1">The sequence shown here is derived from an EMBL/GenBank/DDBJ whole genome shotgun (WGS) entry which is preliminary data.</text>
</comment>
<accession>A0A4U1CFD0</accession>
<name>A0A4U1CFD0_9SPHI</name>
<organism evidence="1 2">
    <name type="scientific">Pedobacter frigoris</name>
    <dbReference type="NCBI Taxonomy" id="2571272"/>
    <lineage>
        <taxon>Bacteria</taxon>
        <taxon>Pseudomonadati</taxon>
        <taxon>Bacteroidota</taxon>
        <taxon>Sphingobacteriia</taxon>
        <taxon>Sphingobacteriales</taxon>
        <taxon>Sphingobacteriaceae</taxon>
        <taxon>Pedobacter</taxon>
    </lineage>
</organism>
<protein>
    <submittedName>
        <fullName evidence="1">Uncharacterized protein</fullName>
    </submittedName>
</protein>
<sequence length="100" mass="11583">MNKKIWLALVEVIPLEGNEFITSDGAYVNVACLAESKSQFKSELHSNFERNKFKVLDIDDIETEKSLIVTNAENAERLRLIDEINEGYEFAWGTFYTFDR</sequence>
<dbReference type="RefSeq" id="WP_136837068.1">
    <property type="nucleotide sequence ID" value="NZ_SWBQ01000004.1"/>
</dbReference>
<dbReference type="AlphaFoldDB" id="A0A4U1CFD0"/>
<keyword evidence="2" id="KW-1185">Reference proteome</keyword>
<dbReference type="Proteomes" id="UP000307244">
    <property type="component" value="Unassembled WGS sequence"/>
</dbReference>
<dbReference type="OrthoDB" id="9858962at2"/>
<evidence type="ECO:0000313" key="2">
    <source>
        <dbReference type="Proteomes" id="UP000307244"/>
    </source>
</evidence>
<reference evidence="1 2" key="1">
    <citation type="submission" date="2019-04" db="EMBL/GenBank/DDBJ databases">
        <title>Pedobacter sp. RP-3-15 sp. nov., isolated from Arctic soil.</title>
        <authorList>
            <person name="Dahal R.H."/>
            <person name="Kim D.-U."/>
        </authorList>
    </citation>
    <scope>NUCLEOTIDE SEQUENCE [LARGE SCALE GENOMIC DNA]</scope>
    <source>
        <strain evidence="1 2">RP-3-15</strain>
    </source>
</reference>
<proteinExistence type="predicted"/>